<dbReference type="InterPro" id="IPR013083">
    <property type="entry name" value="Znf_RING/FYVE/PHD"/>
</dbReference>
<feature type="signal peptide" evidence="11">
    <location>
        <begin position="1"/>
        <end position="27"/>
    </location>
</feature>
<dbReference type="Gene3D" id="3.30.390.130">
    <property type="match status" value="1"/>
</dbReference>
<evidence type="ECO:0000259" key="12">
    <source>
        <dbReference type="PROSITE" id="PS50089"/>
    </source>
</evidence>
<dbReference type="Proteomes" id="UP001174136">
    <property type="component" value="Unassembled WGS sequence"/>
</dbReference>
<dbReference type="CDD" id="cd09633">
    <property type="entry name" value="Deltex_C"/>
    <property type="match status" value="1"/>
</dbReference>
<dbReference type="PROSITE" id="PS50089">
    <property type="entry name" value="ZF_RING_2"/>
    <property type="match status" value="1"/>
</dbReference>
<evidence type="ECO:0000256" key="6">
    <source>
        <dbReference type="ARBA" id="ARBA00022771"/>
    </source>
</evidence>
<reference evidence="13" key="1">
    <citation type="journal article" date="2023" name="Front. Mar. Sci.">
        <title>A new Merluccius polli reference genome to investigate the effects of global change in West African waters.</title>
        <authorList>
            <person name="Mateo J.L."/>
            <person name="Blanco-Fernandez C."/>
            <person name="Garcia-Vazquez E."/>
            <person name="Machado-Schiaffino G."/>
        </authorList>
    </citation>
    <scope>NUCLEOTIDE SEQUENCE</scope>
    <source>
        <strain evidence="13">C29</strain>
        <tissue evidence="13">Fin</tissue>
    </source>
</reference>
<evidence type="ECO:0000256" key="11">
    <source>
        <dbReference type="SAM" id="SignalP"/>
    </source>
</evidence>
<dbReference type="PROSITE" id="PS00518">
    <property type="entry name" value="ZF_RING_1"/>
    <property type="match status" value="1"/>
</dbReference>
<dbReference type="AlphaFoldDB" id="A0AA47MTU4"/>
<accession>A0AA47MTU4</accession>
<keyword evidence="6 8" id="KW-0863">Zinc-finger</keyword>
<keyword evidence="4 9" id="KW-0808">Transferase</keyword>
<name>A0AA47MTU4_MERPO</name>
<comment type="catalytic activity">
    <reaction evidence="1 9">
        <text>S-ubiquitinyl-[E2 ubiquitin-conjugating enzyme]-L-cysteine + [acceptor protein]-L-lysine = [E2 ubiquitin-conjugating enzyme]-L-cysteine + N(6)-ubiquitinyl-[acceptor protein]-L-lysine.</text>
        <dbReference type="EC" id="2.3.2.27"/>
    </reaction>
</comment>
<evidence type="ECO:0000313" key="13">
    <source>
        <dbReference type="EMBL" id="KAK0146050.1"/>
    </source>
</evidence>
<comment type="subcellular location">
    <subcellularLocation>
        <location evidence="9">Cytoplasm</location>
    </subcellularLocation>
</comment>
<comment type="similarity">
    <text evidence="3 9">Belongs to the Deltex family.</text>
</comment>
<dbReference type="PANTHER" id="PTHR12622">
    <property type="entry name" value="DELTEX-RELATED"/>
    <property type="match status" value="1"/>
</dbReference>
<evidence type="ECO:0000256" key="8">
    <source>
        <dbReference type="PROSITE-ProRule" id="PRU00175"/>
    </source>
</evidence>
<feature type="domain" description="RING-type" evidence="12">
    <location>
        <begin position="353"/>
        <end position="392"/>
    </location>
</feature>
<comment type="caution">
    <text evidence="13">The sequence shown here is derived from an EMBL/GenBank/DDBJ whole genome shotgun (WGS) entry which is preliminary data.</text>
</comment>
<evidence type="ECO:0000256" key="9">
    <source>
        <dbReference type="RuleBase" id="RU367105"/>
    </source>
</evidence>
<keyword evidence="5 9" id="KW-0479">Metal-binding</keyword>
<evidence type="ECO:0000256" key="4">
    <source>
        <dbReference type="ARBA" id="ARBA00022679"/>
    </source>
</evidence>
<dbReference type="Gene3D" id="3.30.40.10">
    <property type="entry name" value="Zinc/RING finger domain, C3HC4 (zinc finger)"/>
    <property type="match status" value="1"/>
</dbReference>
<keyword evidence="7 9" id="KW-0862">Zinc</keyword>
<evidence type="ECO:0000256" key="3">
    <source>
        <dbReference type="ARBA" id="ARBA00009413"/>
    </source>
</evidence>
<evidence type="ECO:0000256" key="1">
    <source>
        <dbReference type="ARBA" id="ARBA00000900"/>
    </source>
</evidence>
<dbReference type="EC" id="2.3.2.27" evidence="9"/>
<dbReference type="SMART" id="SM00184">
    <property type="entry name" value="RING"/>
    <property type="match status" value="1"/>
</dbReference>
<evidence type="ECO:0000256" key="7">
    <source>
        <dbReference type="ARBA" id="ARBA00022833"/>
    </source>
</evidence>
<dbReference type="InterPro" id="IPR039396">
    <property type="entry name" value="Deltex_C"/>
</dbReference>
<dbReference type="GO" id="GO:0008270">
    <property type="term" value="F:zinc ion binding"/>
    <property type="evidence" value="ECO:0007669"/>
    <property type="project" value="UniProtKB-KW"/>
</dbReference>
<keyword evidence="9" id="KW-0963">Cytoplasm</keyword>
<evidence type="ECO:0000256" key="10">
    <source>
        <dbReference type="SAM" id="MobiDB-lite"/>
    </source>
</evidence>
<keyword evidence="11" id="KW-0732">Signal</keyword>
<dbReference type="InterPro" id="IPR039398">
    <property type="entry name" value="Deltex_fam"/>
</dbReference>
<dbReference type="EMBL" id="JAOPHQ010002636">
    <property type="protein sequence ID" value="KAK0146050.1"/>
    <property type="molecule type" value="Genomic_DNA"/>
</dbReference>
<dbReference type="SUPFAM" id="SSF57850">
    <property type="entry name" value="RING/U-box"/>
    <property type="match status" value="1"/>
</dbReference>
<dbReference type="GO" id="GO:0007219">
    <property type="term" value="P:Notch signaling pathway"/>
    <property type="evidence" value="ECO:0007669"/>
    <property type="project" value="InterPro"/>
</dbReference>
<organism evidence="13 14">
    <name type="scientific">Merluccius polli</name>
    <name type="common">Benguela hake</name>
    <name type="synonym">Merluccius cadenati</name>
    <dbReference type="NCBI Taxonomy" id="89951"/>
    <lineage>
        <taxon>Eukaryota</taxon>
        <taxon>Metazoa</taxon>
        <taxon>Chordata</taxon>
        <taxon>Craniata</taxon>
        <taxon>Vertebrata</taxon>
        <taxon>Euteleostomi</taxon>
        <taxon>Actinopterygii</taxon>
        <taxon>Neopterygii</taxon>
        <taxon>Teleostei</taxon>
        <taxon>Neoteleostei</taxon>
        <taxon>Acanthomorphata</taxon>
        <taxon>Zeiogadaria</taxon>
        <taxon>Gadariae</taxon>
        <taxon>Gadiformes</taxon>
        <taxon>Gadoidei</taxon>
        <taxon>Merlucciidae</taxon>
        <taxon>Merluccius</taxon>
    </lineage>
</organism>
<evidence type="ECO:0000256" key="2">
    <source>
        <dbReference type="ARBA" id="ARBA00004906"/>
    </source>
</evidence>
<dbReference type="Pfam" id="PF13639">
    <property type="entry name" value="zf-RING_2"/>
    <property type="match status" value="1"/>
</dbReference>
<dbReference type="InterPro" id="IPR039399">
    <property type="entry name" value="Deltex_C_sf"/>
</dbReference>
<dbReference type="InterPro" id="IPR001841">
    <property type="entry name" value="Znf_RING"/>
</dbReference>
<evidence type="ECO:0000256" key="5">
    <source>
        <dbReference type="ARBA" id="ARBA00022723"/>
    </source>
</evidence>
<dbReference type="GO" id="GO:0005737">
    <property type="term" value="C:cytoplasm"/>
    <property type="evidence" value="ECO:0007669"/>
    <property type="project" value="UniProtKB-SubCell"/>
</dbReference>
<protein>
    <recommendedName>
        <fullName evidence="9">E3 ubiquitin-protein ligase</fullName>
        <ecNumber evidence="9">2.3.2.27</ecNumber>
    </recommendedName>
</protein>
<gene>
    <name evidence="13" type="primary">DTX3L_1</name>
    <name evidence="13" type="ORF">N1851_014688</name>
</gene>
<feature type="region of interest" description="Disordered" evidence="10">
    <location>
        <begin position="610"/>
        <end position="636"/>
    </location>
</feature>
<dbReference type="Pfam" id="PF18102">
    <property type="entry name" value="DTC"/>
    <property type="match status" value="1"/>
</dbReference>
<proteinExistence type="inferred from homology"/>
<dbReference type="GO" id="GO:0016567">
    <property type="term" value="P:protein ubiquitination"/>
    <property type="evidence" value="ECO:0007669"/>
    <property type="project" value="UniProtKB-UniRule"/>
</dbReference>
<evidence type="ECO:0000313" key="14">
    <source>
        <dbReference type="Proteomes" id="UP001174136"/>
    </source>
</evidence>
<dbReference type="InterPro" id="IPR017907">
    <property type="entry name" value="Znf_RING_CS"/>
</dbReference>
<comment type="pathway">
    <text evidence="2 9">Protein modification; protein ubiquitination.</text>
</comment>
<dbReference type="GO" id="GO:0061630">
    <property type="term" value="F:ubiquitin protein ligase activity"/>
    <property type="evidence" value="ECO:0007669"/>
    <property type="project" value="UniProtKB-UniRule"/>
</dbReference>
<keyword evidence="14" id="KW-1185">Reference proteome</keyword>
<feature type="chain" id="PRO_5041451346" description="E3 ubiquitin-protein ligase" evidence="11">
    <location>
        <begin position="28"/>
        <end position="916"/>
    </location>
</feature>
<sequence length="916" mass="102340">MCKCKKKIIIILVCWLIYCILIQETVSCSVPLVHLCYVNQICREKMKRIEEDNGVQIQSDVTVSFTVNPDTGGDPHKALSDFTDLVQSCLGKSNLVTYTNKLGQVNWEKTIQCIQKDENLTLTVSSHDVDVCGPMRSLENFESITKMQKKILITQIPGLSSAREVQAKSHRVNMNFRDPLLSSGLTMNAKHWVVITTTFKNKLAELESRFGVTFHYSQGKVRTKAKPEMSEYAITLESHALRALLCLYQRVATSVMSCSVLSPNLVSMVEGRLSGHPGIVPDLQGDQWRIIGLPENLCQAVEEIECNLGIPVFKDEDKKRIEHSRYRVQPSGRSDVAGGRRPVRGATAAEDLCPICLDSFTNKTTLKCTHTFCKECLEKSKTEVGPTCPVCRAILGTFIGDQPDGQMTWQFQQGSLPGYEECGKIIIKYDIYAAIQTAKHPNPGMRHSGTQRSAYLPDNYEGREVLRLLKRAFDQKLIFTVGTSRTSGCNNQVTWNDIHHKTNIHGGSESFAYPDPDYLQRMENNTTIYLKVVWPEERPSNWKIELQKALQSWLNNNKDKAECQCLTPQEDGTVKVEISSTSAQGDLFTKETTLSPKSRITVIAARNVPGDRQMPETPTADVPMSDESPMDTSAPSETVSCSVPLVLFCYVNQIYREKMKRIEEDNGVQIQSDVTVSFTVNPDTGGDPPKALSDFFDLVQLCLGKSNLVTYTNKLGQVNWEKAIQCIQKDENLTLTVSSHDVDVCGPMRSLENFESITKMQKKILNTNNVNMNLRDPLLSSGLEMDAILKLVVFAQKDEIAKIESRFGVKFDDKNGKVRAKAKPGMYKDAVTLESHALRALLCLYQRVATSVMSCSVLSPNLVDRVQRLDGPSIPGVVPDVQGDQMRIIGLPKNLCCAVDEIEQKIGNPVFKHEDK</sequence>